<evidence type="ECO:0000256" key="10">
    <source>
        <dbReference type="PROSITE-ProRule" id="PRU00339"/>
    </source>
</evidence>
<dbReference type="eggNOG" id="KOG1840">
    <property type="taxonomic scope" value="Eukaryota"/>
</dbReference>
<organism evidence="13 14">
    <name type="scientific">Ectocarpus siliculosus</name>
    <name type="common">Brown alga</name>
    <name type="synonym">Conferva siliculosa</name>
    <dbReference type="NCBI Taxonomy" id="2880"/>
    <lineage>
        <taxon>Eukaryota</taxon>
        <taxon>Sar</taxon>
        <taxon>Stramenopiles</taxon>
        <taxon>Ochrophyta</taxon>
        <taxon>PX clade</taxon>
        <taxon>Phaeophyceae</taxon>
        <taxon>Ectocarpales</taxon>
        <taxon>Ectocarpaceae</taxon>
        <taxon>Ectocarpus</taxon>
    </lineage>
</organism>
<dbReference type="Proteomes" id="UP000002630">
    <property type="component" value="Linkage Group LG06"/>
</dbReference>
<dbReference type="PANTHER" id="PTHR45783">
    <property type="entry name" value="KINESIN LIGHT CHAIN"/>
    <property type="match status" value="1"/>
</dbReference>
<dbReference type="EMBL" id="FN648577">
    <property type="protein sequence ID" value="CBJ32854.1"/>
    <property type="molecule type" value="Genomic_DNA"/>
</dbReference>
<evidence type="ECO:0000256" key="9">
    <source>
        <dbReference type="ARBA" id="ARBA00023212"/>
    </source>
</evidence>
<evidence type="ECO:0000256" key="8">
    <source>
        <dbReference type="ARBA" id="ARBA00023175"/>
    </source>
</evidence>
<keyword evidence="3" id="KW-0963">Cytoplasm</keyword>
<dbReference type="InterPro" id="IPR019734">
    <property type="entry name" value="TPR_rpt"/>
</dbReference>
<proteinExistence type="inferred from homology"/>
<accession>D7FZP7</accession>
<dbReference type="InterPro" id="IPR027417">
    <property type="entry name" value="P-loop_NTPase"/>
</dbReference>
<dbReference type="STRING" id="2880.D7FZP7"/>
<dbReference type="Pfam" id="PF13424">
    <property type="entry name" value="TPR_12"/>
    <property type="match status" value="3"/>
</dbReference>
<dbReference type="GO" id="GO:0043531">
    <property type="term" value="F:ADP binding"/>
    <property type="evidence" value="ECO:0007669"/>
    <property type="project" value="InterPro"/>
</dbReference>
<feature type="compositionally biased region" description="Basic residues" evidence="11">
    <location>
        <begin position="52"/>
        <end position="69"/>
    </location>
</feature>
<keyword evidence="8" id="KW-0505">Motor protein</keyword>
<keyword evidence="9" id="KW-0206">Cytoskeleton</keyword>
<dbReference type="Gene3D" id="1.25.40.10">
    <property type="entry name" value="Tetratricopeptide repeat domain"/>
    <property type="match status" value="2"/>
</dbReference>
<name>D7FZP7_ECTSI</name>
<dbReference type="GO" id="GO:0005871">
    <property type="term" value="C:kinesin complex"/>
    <property type="evidence" value="ECO:0007669"/>
    <property type="project" value="InterPro"/>
</dbReference>
<dbReference type="GO" id="GO:0005874">
    <property type="term" value="C:microtubule"/>
    <property type="evidence" value="ECO:0007669"/>
    <property type="project" value="UniProtKB-KW"/>
</dbReference>
<dbReference type="PANTHER" id="PTHR45783:SF3">
    <property type="entry name" value="KINESIN LIGHT CHAIN"/>
    <property type="match status" value="1"/>
</dbReference>
<evidence type="ECO:0000256" key="5">
    <source>
        <dbReference type="ARBA" id="ARBA00022737"/>
    </source>
</evidence>
<comment type="subcellular location">
    <subcellularLocation>
        <location evidence="1">Cytoplasm</location>
        <location evidence="1">Cytoskeleton</location>
    </subcellularLocation>
</comment>
<evidence type="ECO:0000256" key="4">
    <source>
        <dbReference type="ARBA" id="ARBA00022701"/>
    </source>
</evidence>
<keyword evidence="4" id="KW-0493">Microtubule</keyword>
<evidence type="ECO:0000256" key="1">
    <source>
        <dbReference type="ARBA" id="ARBA00004245"/>
    </source>
</evidence>
<dbReference type="EMBL" id="FN649731">
    <property type="protein sequence ID" value="CBJ32854.1"/>
    <property type="molecule type" value="Genomic_DNA"/>
</dbReference>
<dbReference type="SUPFAM" id="SSF52540">
    <property type="entry name" value="P-loop containing nucleoside triphosphate hydrolases"/>
    <property type="match status" value="1"/>
</dbReference>
<dbReference type="SUPFAM" id="SSF48452">
    <property type="entry name" value="TPR-like"/>
    <property type="match status" value="1"/>
</dbReference>
<keyword evidence="7" id="KW-0175">Coiled coil</keyword>
<dbReference type="Pfam" id="PF00931">
    <property type="entry name" value="NB-ARC"/>
    <property type="match status" value="1"/>
</dbReference>
<dbReference type="InterPro" id="IPR011990">
    <property type="entry name" value="TPR-like_helical_dom_sf"/>
</dbReference>
<feature type="domain" description="NB-ARC" evidence="12">
    <location>
        <begin position="154"/>
        <end position="269"/>
    </location>
</feature>
<keyword evidence="5" id="KW-0677">Repeat</keyword>
<evidence type="ECO:0000259" key="12">
    <source>
        <dbReference type="Pfam" id="PF00931"/>
    </source>
</evidence>
<evidence type="ECO:0000256" key="2">
    <source>
        <dbReference type="ARBA" id="ARBA00009622"/>
    </source>
</evidence>
<dbReference type="InterPro" id="IPR002151">
    <property type="entry name" value="Kinesin_light"/>
</dbReference>
<keyword evidence="6 10" id="KW-0802">TPR repeat</keyword>
<evidence type="ECO:0000256" key="3">
    <source>
        <dbReference type="ARBA" id="ARBA00022490"/>
    </source>
</evidence>
<keyword evidence="14" id="KW-1185">Reference proteome</keyword>
<evidence type="ECO:0000313" key="13">
    <source>
        <dbReference type="EMBL" id="CBJ32854.1"/>
    </source>
</evidence>
<evidence type="ECO:0000256" key="7">
    <source>
        <dbReference type="ARBA" id="ARBA00023054"/>
    </source>
</evidence>
<feature type="compositionally biased region" description="Polar residues" evidence="11">
    <location>
        <begin position="1"/>
        <end position="15"/>
    </location>
</feature>
<evidence type="ECO:0000256" key="6">
    <source>
        <dbReference type="ARBA" id="ARBA00022803"/>
    </source>
</evidence>
<dbReference type="SMART" id="SM00028">
    <property type="entry name" value="TPR"/>
    <property type="match status" value="6"/>
</dbReference>
<protein>
    <submittedName>
        <fullName evidence="13">NB-ARC and TPR repeat-containing protein</fullName>
    </submittedName>
</protein>
<feature type="repeat" description="TPR" evidence="10">
    <location>
        <begin position="576"/>
        <end position="609"/>
    </location>
</feature>
<dbReference type="GO" id="GO:0007018">
    <property type="term" value="P:microtubule-based movement"/>
    <property type="evidence" value="ECO:0007669"/>
    <property type="project" value="TreeGrafter"/>
</dbReference>
<dbReference type="AlphaFoldDB" id="D7FZP7"/>
<reference evidence="13 14" key="1">
    <citation type="journal article" date="2010" name="Nature">
        <title>The Ectocarpus genome and the independent evolution of multicellularity in brown algae.</title>
        <authorList>
            <person name="Cock J.M."/>
            <person name="Sterck L."/>
            <person name="Rouze P."/>
            <person name="Scornet D."/>
            <person name="Allen A.E."/>
            <person name="Amoutzias G."/>
            <person name="Anthouard V."/>
            <person name="Artiguenave F."/>
            <person name="Aury J.M."/>
            <person name="Badger J.H."/>
            <person name="Beszteri B."/>
            <person name="Billiau K."/>
            <person name="Bonnet E."/>
            <person name="Bothwell J.H."/>
            <person name="Bowler C."/>
            <person name="Boyen C."/>
            <person name="Brownlee C."/>
            <person name="Carrano C.J."/>
            <person name="Charrier B."/>
            <person name="Cho G.Y."/>
            <person name="Coelho S.M."/>
            <person name="Collen J."/>
            <person name="Corre E."/>
            <person name="Da Silva C."/>
            <person name="Delage L."/>
            <person name="Delaroque N."/>
            <person name="Dittami S.M."/>
            <person name="Doulbeau S."/>
            <person name="Elias M."/>
            <person name="Farnham G."/>
            <person name="Gachon C.M."/>
            <person name="Gschloessl B."/>
            <person name="Heesch S."/>
            <person name="Jabbari K."/>
            <person name="Jubin C."/>
            <person name="Kawai H."/>
            <person name="Kimura K."/>
            <person name="Kloareg B."/>
            <person name="Kupper F.C."/>
            <person name="Lang D."/>
            <person name="Le Bail A."/>
            <person name="Leblanc C."/>
            <person name="Lerouge P."/>
            <person name="Lohr M."/>
            <person name="Lopez P.J."/>
            <person name="Martens C."/>
            <person name="Maumus F."/>
            <person name="Michel G."/>
            <person name="Miranda-Saavedra D."/>
            <person name="Morales J."/>
            <person name="Moreau H."/>
            <person name="Motomura T."/>
            <person name="Nagasato C."/>
            <person name="Napoli C.A."/>
            <person name="Nelson D.R."/>
            <person name="Nyvall-Collen P."/>
            <person name="Peters A.F."/>
            <person name="Pommier C."/>
            <person name="Potin P."/>
            <person name="Poulain J."/>
            <person name="Quesneville H."/>
            <person name="Read B."/>
            <person name="Rensing S.A."/>
            <person name="Ritter A."/>
            <person name="Rousvoal S."/>
            <person name="Samanta M."/>
            <person name="Samson G."/>
            <person name="Schroeder D.C."/>
            <person name="Segurens B."/>
            <person name="Strittmatter M."/>
            <person name="Tonon T."/>
            <person name="Tregear J.W."/>
            <person name="Valentin K."/>
            <person name="von Dassow P."/>
            <person name="Yamagishi T."/>
            <person name="Van de Peer Y."/>
            <person name="Wincker P."/>
        </authorList>
    </citation>
    <scope>NUCLEOTIDE SEQUENCE [LARGE SCALE GENOMIC DNA]</scope>
    <source>
        <strain evidence="14">Ec32 / CCAP1310/4</strain>
    </source>
</reference>
<evidence type="ECO:0000256" key="11">
    <source>
        <dbReference type="SAM" id="MobiDB-lite"/>
    </source>
</evidence>
<dbReference type="Gene3D" id="3.40.50.300">
    <property type="entry name" value="P-loop containing nucleotide triphosphate hydrolases"/>
    <property type="match status" value="1"/>
</dbReference>
<feature type="repeat" description="TPR" evidence="10">
    <location>
        <begin position="618"/>
        <end position="651"/>
    </location>
</feature>
<dbReference type="InterPro" id="IPR002182">
    <property type="entry name" value="NB-ARC"/>
</dbReference>
<evidence type="ECO:0000313" key="14">
    <source>
        <dbReference type="Proteomes" id="UP000002630"/>
    </source>
</evidence>
<sequence>MKKKNMMSSKPQPEQQAPGDSAPPNSPVNNPGLVIDGGGAEEDFDDKTGGSKSRRQSSRERQRRPHRGLSRGVSAAMLKQGTDEPDPGMFDRGPQTPDFQQGFSQDQPQAAGEVAVPSGAPRIHEWHVERKEAVAEACDSLGIGSGKSEFFEMPRVVGMSGPGGSGKSTLASMVIARQDVREYFYKGVLWLPVGEGAKHCLPELMLHLARMVYETVLRKACRPPRLAGVGVDPEDGAGYIHEVVNESNHRFLVVADDVREPEVLEELKWAGVWVLYTSRRDDLLTGAPLLRLDAVTKEEGGMVLRRAAGLGDDAALPPAAHELMQRCEYGAMQLAFAGRWGVVRGRSDEEAWRAALGHIAEAQKRGGNGRLLAWRDAMLRIGPDELEADSLHTKELYLSLAILPKGLAFRSKVAAVLLYGDECSADELEAAGKALETLERLSILTLEVGGKFRVHEVHADFVRECEVTNKDEREMALARWRGYASDLRALSTYSSVWLVKIWDMIAQVEGTGPVASPYDAALNRVDPSSPKLPKALKRAARFHWRREDRLEAYTKQYQLRLIEETATGGPSSLAVAKTLHILGMCVYKAGRKEEAEDNYQRALAIFRERLGPDHLEVAHTMYELGRCFYTAGRTKEAEKYLRRALAIEEEKLGLHHLDVASTRYHLGVCLYRAGKMEMAKETLRPALAIWEGHPSGDSRNVAHALHSLGLCALKTGRTEEAEGLLRQSLGIREDLDPNHADVASTLHYLGACASEDRRTGDAEKLLRRALAIREEKLAPNHPDVGRTLHRLGVCVHEEGGPTEEAEELLRRALSIKEEQLGTHHPSAAKTRKALNVYAPPPSLAERLTVPLLVAGGLLGATLLLRSRRTGRS</sequence>
<gene>
    <name evidence="13" type="ORF">Esi_0381_0002</name>
</gene>
<dbReference type="PROSITE" id="PS50005">
    <property type="entry name" value="TPR"/>
    <property type="match status" value="2"/>
</dbReference>
<comment type="similarity">
    <text evidence="2">Belongs to the kinesin light chain family.</text>
</comment>
<dbReference type="OrthoDB" id="29013at2759"/>
<feature type="region of interest" description="Disordered" evidence="11">
    <location>
        <begin position="1"/>
        <end position="97"/>
    </location>
</feature>
<dbReference type="InParanoid" id="D7FZP7"/>
<dbReference type="GO" id="GO:0019894">
    <property type="term" value="F:kinesin binding"/>
    <property type="evidence" value="ECO:0007669"/>
    <property type="project" value="TreeGrafter"/>
</dbReference>
<dbReference type="GO" id="GO:0005737">
    <property type="term" value="C:cytoplasm"/>
    <property type="evidence" value="ECO:0007669"/>
    <property type="project" value="TreeGrafter"/>
</dbReference>